<dbReference type="InterPro" id="IPR018062">
    <property type="entry name" value="HTH_AraC-typ_CS"/>
</dbReference>
<dbReference type="PROSITE" id="PS00041">
    <property type="entry name" value="HTH_ARAC_FAMILY_1"/>
    <property type="match status" value="1"/>
</dbReference>
<dbReference type="Pfam" id="PF12833">
    <property type="entry name" value="HTH_18"/>
    <property type="match status" value="1"/>
</dbReference>
<dbReference type="InterPro" id="IPR050204">
    <property type="entry name" value="AraC_XylS_family_regulators"/>
</dbReference>
<reference evidence="5 6" key="1">
    <citation type="submission" date="2014-07" db="EMBL/GenBank/DDBJ databases">
        <authorList>
            <person name="Zhang J.E."/>
            <person name="Yang H."/>
            <person name="Guo J."/>
            <person name="Deng Z."/>
            <person name="Luo H."/>
            <person name="Luo M."/>
            <person name="Zhao B."/>
        </authorList>
    </citation>
    <scope>NUCLEOTIDE SEQUENCE [LARGE SCALE GENOMIC DNA]</scope>
    <source>
        <strain evidence="5 6">1CP</strain>
        <plasmid evidence="6">Plasmid pr1cp1</plasmid>
    </source>
</reference>
<proteinExistence type="predicted"/>
<dbReference type="PANTHER" id="PTHR46796:SF12">
    <property type="entry name" value="HTH-TYPE DNA-BINDING TRANSCRIPTIONAL ACTIVATOR EUTR"/>
    <property type="match status" value="1"/>
</dbReference>
<geneLocation type="plasmid" evidence="6">
    <name>pr1cp1</name>
</geneLocation>
<gene>
    <name evidence="5" type="ORF">R1CP_39305</name>
</gene>
<dbReference type="GO" id="GO:0003700">
    <property type="term" value="F:DNA-binding transcription factor activity"/>
    <property type="evidence" value="ECO:0007669"/>
    <property type="project" value="InterPro"/>
</dbReference>
<dbReference type="SMART" id="SM00342">
    <property type="entry name" value="HTH_ARAC"/>
    <property type="match status" value="1"/>
</dbReference>
<dbReference type="GO" id="GO:0043565">
    <property type="term" value="F:sequence-specific DNA binding"/>
    <property type="evidence" value="ECO:0007669"/>
    <property type="project" value="InterPro"/>
</dbReference>
<dbReference type="InterPro" id="IPR018060">
    <property type="entry name" value="HTH_AraC"/>
</dbReference>
<protein>
    <recommendedName>
        <fullName evidence="4">HTH araC/xylS-type domain-containing protein</fullName>
    </recommendedName>
</protein>
<evidence type="ECO:0000256" key="1">
    <source>
        <dbReference type="ARBA" id="ARBA00023015"/>
    </source>
</evidence>
<sequence length="337" mass="37221">MHESLRAADDAAGEAEEREVRAFDAHDRDEAQAALGRTYFPHRLHQLSGGEGMDMSLHMVHLGPLTVGRLSYGVEVSLDFGELGNAYNVAIPVAGRHDTESAGQRHIFTPGQACIYLPHRATSITRWSAGGAQYGIKFDRDYLESELQEMVGRPARTPVTFDPALDLTNPQVNSWLALVKTLVSDLDADHSMLYSPLVSRPLVEALTRGLLVSAVHDQRELLDSRVPAARPRTVKAAVDAMHAHPEESWTVRTLAELVGVSVRTLQDGFARYVGAAPMAYLRGIRLERAHEDLVAAEPGYIAVSDIAYRWGFRHLGRFSVEYRKRYGQSPSVTLTKA</sequence>
<dbReference type="PATRIC" id="fig|37919.13.peg.8277"/>
<dbReference type="InterPro" id="IPR035418">
    <property type="entry name" value="AraC-bd_2"/>
</dbReference>
<dbReference type="Gene3D" id="1.10.10.60">
    <property type="entry name" value="Homeodomain-like"/>
    <property type="match status" value="1"/>
</dbReference>
<keyword evidence="2" id="KW-0238">DNA-binding</keyword>
<dbReference type="Pfam" id="PF14525">
    <property type="entry name" value="AraC_binding_2"/>
    <property type="match status" value="1"/>
</dbReference>
<evidence type="ECO:0000313" key="6">
    <source>
        <dbReference type="Proteomes" id="UP000186108"/>
    </source>
</evidence>
<dbReference type="AlphaFoldDB" id="A0A1B1KIK8"/>
<feature type="domain" description="HTH araC/xylS-type" evidence="4">
    <location>
        <begin position="235"/>
        <end position="336"/>
    </location>
</feature>
<dbReference type="SUPFAM" id="SSF46689">
    <property type="entry name" value="Homeodomain-like"/>
    <property type="match status" value="2"/>
</dbReference>
<dbReference type="PROSITE" id="PS01124">
    <property type="entry name" value="HTH_ARAC_FAMILY_2"/>
    <property type="match status" value="1"/>
</dbReference>
<dbReference type="InterPro" id="IPR009057">
    <property type="entry name" value="Homeodomain-like_sf"/>
</dbReference>
<evidence type="ECO:0000313" key="5">
    <source>
        <dbReference type="EMBL" id="ANS32445.1"/>
    </source>
</evidence>
<dbReference type="Proteomes" id="UP000186108">
    <property type="component" value="Plasmid pR1CP1"/>
</dbReference>
<keyword evidence="5" id="KW-0614">Plasmid</keyword>
<name>A0A1B1KIK8_RHOOP</name>
<dbReference type="EMBL" id="CP009112">
    <property type="protein sequence ID" value="ANS32445.1"/>
    <property type="molecule type" value="Genomic_DNA"/>
</dbReference>
<dbReference type="RefSeq" id="WP_081315608.1">
    <property type="nucleotide sequence ID" value="NZ_CP009112.1"/>
</dbReference>
<organism evidence="5 6">
    <name type="scientific">Rhodococcus opacus</name>
    <name type="common">Nocardia opaca</name>
    <dbReference type="NCBI Taxonomy" id="37919"/>
    <lineage>
        <taxon>Bacteria</taxon>
        <taxon>Bacillati</taxon>
        <taxon>Actinomycetota</taxon>
        <taxon>Actinomycetes</taxon>
        <taxon>Mycobacteriales</taxon>
        <taxon>Nocardiaceae</taxon>
        <taxon>Rhodococcus</taxon>
    </lineage>
</organism>
<accession>A0A1B1KIK8</accession>
<dbReference type="PANTHER" id="PTHR46796">
    <property type="entry name" value="HTH-TYPE TRANSCRIPTIONAL ACTIVATOR RHAS-RELATED"/>
    <property type="match status" value="1"/>
</dbReference>
<evidence type="ECO:0000256" key="3">
    <source>
        <dbReference type="ARBA" id="ARBA00023163"/>
    </source>
</evidence>
<evidence type="ECO:0000256" key="2">
    <source>
        <dbReference type="ARBA" id="ARBA00023125"/>
    </source>
</evidence>
<evidence type="ECO:0000259" key="4">
    <source>
        <dbReference type="PROSITE" id="PS01124"/>
    </source>
</evidence>
<keyword evidence="3" id="KW-0804">Transcription</keyword>
<keyword evidence="1" id="KW-0805">Transcription regulation</keyword>